<accession>A0ABS0VV99</accession>
<keyword evidence="4" id="KW-1185">Reference proteome</keyword>
<evidence type="ECO:0000313" key="4">
    <source>
        <dbReference type="Proteomes" id="UP000625574"/>
    </source>
</evidence>
<dbReference type="Pfam" id="PF14530">
    <property type="entry name" value="DUF4439"/>
    <property type="match status" value="1"/>
</dbReference>
<dbReference type="InterPro" id="IPR012347">
    <property type="entry name" value="Ferritin-like"/>
</dbReference>
<protein>
    <submittedName>
        <fullName evidence="3">DUF4439 domain-containing protein</fullName>
    </submittedName>
</protein>
<dbReference type="InterPro" id="IPR009078">
    <property type="entry name" value="Ferritin-like_SF"/>
</dbReference>
<evidence type="ECO:0000313" key="3">
    <source>
        <dbReference type="EMBL" id="MBI9000698.1"/>
    </source>
</evidence>
<feature type="chain" id="PRO_5046384486" evidence="1">
    <location>
        <begin position="28"/>
        <end position="311"/>
    </location>
</feature>
<gene>
    <name evidence="3" type="ORF">JDV76_06930</name>
</gene>
<dbReference type="RefSeq" id="WP_198736122.1">
    <property type="nucleotide sequence ID" value="NZ_JAEIOT010000007.1"/>
</dbReference>
<name>A0ABS0VV99_9CORY</name>
<sequence>MKRRRFSRPMMAPVTTLSLLLAGCLSACQITPSPEPDPALAVLSADAHIDVAELSGTDPRGAAVRERHAEALDAEIRRLCGVLEDGSTPDSCTVPVSTDAAVSVDTGSGDVLPDSAALIARKAASAPKDSVLKLARMHGELAVITGTTPEPSATGKFVDGTVLAPDSADLKAAERALEWQYSAIYGLGVAQAWADSGTAAVIGEAVDVHRQLANQLHELLSGVPGARSPVPAAGYEFSGGDAPTDPDSALAAAVRIETDSVLMWQAAAAGAEKPGWRVWCLLAGSTATLRAVPLLAIAGTDPAAAGLLDLE</sequence>
<proteinExistence type="predicted"/>
<evidence type="ECO:0000259" key="2">
    <source>
        <dbReference type="Pfam" id="PF14530"/>
    </source>
</evidence>
<dbReference type="PROSITE" id="PS51257">
    <property type="entry name" value="PROKAR_LIPOPROTEIN"/>
    <property type="match status" value="1"/>
</dbReference>
<dbReference type="Proteomes" id="UP000625574">
    <property type="component" value="Unassembled WGS sequence"/>
</dbReference>
<dbReference type="EMBL" id="JAEIOT010000007">
    <property type="protein sequence ID" value="MBI9000698.1"/>
    <property type="molecule type" value="Genomic_DNA"/>
</dbReference>
<dbReference type="InterPro" id="IPR029447">
    <property type="entry name" value="DUF4439"/>
</dbReference>
<comment type="caution">
    <text evidence="3">The sequence shown here is derived from an EMBL/GenBank/DDBJ whole genome shotgun (WGS) entry which is preliminary data.</text>
</comment>
<feature type="signal peptide" evidence="1">
    <location>
        <begin position="1"/>
        <end position="27"/>
    </location>
</feature>
<keyword evidence="1" id="KW-0732">Signal</keyword>
<reference evidence="3 4" key="1">
    <citation type="submission" date="2020-12" db="EMBL/GenBank/DDBJ databases">
        <title>Genome public.</title>
        <authorList>
            <person name="Sun Q."/>
        </authorList>
    </citation>
    <scope>NUCLEOTIDE SEQUENCE [LARGE SCALE GENOMIC DNA]</scope>
    <source>
        <strain evidence="3 4">CCM 8864</strain>
    </source>
</reference>
<organism evidence="3 4">
    <name type="scientific">Corynebacterium marambiense</name>
    <dbReference type="NCBI Taxonomy" id="2765364"/>
    <lineage>
        <taxon>Bacteria</taxon>
        <taxon>Bacillati</taxon>
        <taxon>Actinomycetota</taxon>
        <taxon>Actinomycetes</taxon>
        <taxon>Mycobacteriales</taxon>
        <taxon>Corynebacteriaceae</taxon>
        <taxon>Corynebacterium</taxon>
    </lineage>
</organism>
<dbReference type="SUPFAM" id="SSF47240">
    <property type="entry name" value="Ferritin-like"/>
    <property type="match status" value="1"/>
</dbReference>
<dbReference type="Gene3D" id="1.20.1260.10">
    <property type="match status" value="1"/>
</dbReference>
<feature type="domain" description="DUF4439" evidence="2">
    <location>
        <begin position="172"/>
        <end position="294"/>
    </location>
</feature>
<evidence type="ECO:0000256" key="1">
    <source>
        <dbReference type="SAM" id="SignalP"/>
    </source>
</evidence>